<gene>
    <name evidence="2" type="ORF">CCE28_01780</name>
</gene>
<dbReference type="CDD" id="cd07344">
    <property type="entry name" value="M48_yhfN_like"/>
    <property type="match status" value="1"/>
</dbReference>
<dbReference type="Pfam" id="PF01863">
    <property type="entry name" value="YgjP-like"/>
    <property type="match status" value="1"/>
</dbReference>
<dbReference type="InterPro" id="IPR002725">
    <property type="entry name" value="YgjP-like_metallopeptidase"/>
</dbReference>
<sequence>MEIHHNDQIIKFNIEYKKRKKIKIQIDQGRRITVLAPKGTKEEQIIDSVKSKATLILEKLKSMEKKTKDIVENKYEDGDKLLYLGKYYIMNIIMDNNIEKNMIDFNNEEFTITLKAYDKDTIKKLVKRFYKKQCKKVILKRIKEYDNHFNKKIKNIEIIESKNKWGSCNTNGKLDFNWRLIMAPIEIIDYVVVHEMCHLAHMNHLKSFWRLLGKIIPDYKKRSEWLQYYGNRLNI</sequence>
<dbReference type="Gene3D" id="3.30.2010.10">
    <property type="entry name" value="Metalloproteases ('zincins'), catalytic domain"/>
    <property type="match status" value="1"/>
</dbReference>
<dbReference type="AlphaFoldDB" id="A0A267MNI8"/>
<dbReference type="RefSeq" id="WP_095130344.1">
    <property type="nucleotide sequence ID" value="NZ_NIBG01000001.1"/>
</dbReference>
<dbReference type="EMBL" id="NIBG01000001">
    <property type="protein sequence ID" value="PAB61181.1"/>
    <property type="molecule type" value="Genomic_DNA"/>
</dbReference>
<dbReference type="OrthoDB" id="9811177at2"/>
<dbReference type="InterPro" id="IPR053136">
    <property type="entry name" value="UTP_pyrophosphatase-like"/>
</dbReference>
<evidence type="ECO:0000259" key="1">
    <source>
        <dbReference type="Pfam" id="PF01863"/>
    </source>
</evidence>
<proteinExistence type="predicted"/>
<comment type="caution">
    <text evidence="2">The sequence shown here is derived from an EMBL/GenBank/DDBJ whole genome shotgun (WGS) entry which is preliminary data.</text>
</comment>
<keyword evidence="3" id="KW-1185">Reference proteome</keyword>
<dbReference type="Proteomes" id="UP000216024">
    <property type="component" value="Unassembled WGS sequence"/>
</dbReference>
<name>A0A267MNI8_9FIRM</name>
<dbReference type="PANTHER" id="PTHR30399:SF1">
    <property type="entry name" value="UTP PYROPHOSPHATASE"/>
    <property type="match status" value="1"/>
</dbReference>
<accession>A0A267MNI8</accession>
<reference evidence="2 3" key="1">
    <citation type="submission" date="2017-06" db="EMBL/GenBank/DDBJ databases">
        <title>Draft genome sequence of anaerobic fermentative bacterium Anaeromicrobium sediminis DY2726D isolated from West Pacific Ocean sediments.</title>
        <authorList>
            <person name="Zeng X."/>
        </authorList>
    </citation>
    <scope>NUCLEOTIDE SEQUENCE [LARGE SCALE GENOMIC DNA]</scope>
    <source>
        <strain evidence="2 3">DY2726D</strain>
    </source>
</reference>
<dbReference type="PANTHER" id="PTHR30399">
    <property type="entry name" value="UNCHARACTERIZED PROTEIN YGJP"/>
    <property type="match status" value="1"/>
</dbReference>
<evidence type="ECO:0000313" key="3">
    <source>
        <dbReference type="Proteomes" id="UP000216024"/>
    </source>
</evidence>
<evidence type="ECO:0000313" key="2">
    <source>
        <dbReference type="EMBL" id="PAB61181.1"/>
    </source>
</evidence>
<feature type="domain" description="YgjP-like metallopeptidase" evidence="1">
    <location>
        <begin position="20"/>
        <end position="227"/>
    </location>
</feature>
<protein>
    <recommendedName>
        <fullName evidence="1">YgjP-like metallopeptidase domain-containing protein</fullName>
    </recommendedName>
</protein>
<organism evidence="2 3">
    <name type="scientific">Anaeromicrobium sediminis</name>
    <dbReference type="NCBI Taxonomy" id="1478221"/>
    <lineage>
        <taxon>Bacteria</taxon>
        <taxon>Bacillati</taxon>
        <taxon>Bacillota</taxon>
        <taxon>Clostridia</taxon>
        <taxon>Peptostreptococcales</taxon>
        <taxon>Thermotaleaceae</taxon>
        <taxon>Anaeromicrobium</taxon>
    </lineage>
</organism>